<feature type="compositionally biased region" description="Basic and acidic residues" evidence="1">
    <location>
        <begin position="92"/>
        <end position="101"/>
    </location>
</feature>
<keyword evidence="3" id="KW-1185">Reference proteome</keyword>
<accession>U5D8H8</accession>
<evidence type="ECO:0000313" key="3">
    <source>
        <dbReference type="Proteomes" id="UP000017836"/>
    </source>
</evidence>
<dbReference type="Proteomes" id="UP000017836">
    <property type="component" value="Unassembled WGS sequence"/>
</dbReference>
<feature type="region of interest" description="Disordered" evidence="1">
    <location>
        <begin position="76"/>
        <end position="101"/>
    </location>
</feature>
<dbReference type="HOGENOM" id="CLU_2161803_0_0_1"/>
<sequence length="111" mass="12661">MAYSTEFQSVSDDAPLTEVTNRLVLLPKTTRTPGRSKRRSCKVPIDDTRPPTSEEGWDCPHISEQESDFTYTLEEESNFPDTPDQESNFLDASEKKRDFSDKQQLSCCSCM</sequence>
<dbReference type="EMBL" id="KI392418">
    <property type="protein sequence ID" value="ERN16683.1"/>
    <property type="molecule type" value="Genomic_DNA"/>
</dbReference>
<proteinExistence type="predicted"/>
<protein>
    <submittedName>
        <fullName evidence="2">Uncharacterized protein</fullName>
    </submittedName>
</protein>
<organism evidence="2 3">
    <name type="scientific">Amborella trichopoda</name>
    <dbReference type="NCBI Taxonomy" id="13333"/>
    <lineage>
        <taxon>Eukaryota</taxon>
        <taxon>Viridiplantae</taxon>
        <taxon>Streptophyta</taxon>
        <taxon>Embryophyta</taxon>
        <taxon>Tracheophyta</taxon>
        <taxon>Spermatophyta</taxon>
        <taxon>Magnoliopsida</taxon>
        <taxon>Amborellales</taxon>
        <taxon>Amborellaceae</taxon>
        <taxon>Amborella</taxon>
    </lineage>
</organism>
<dbReference type="AlphaFoldDB" id="U5D8H8"/>
<name>U5D8H8_AMBTC</name>
<evidence type="ECO:0000313" key="2">
    <source>
        <dbReference type="EMBL" id="ERN16683.1"/>
    </source>
</evidence>
<evidence type="ECO:0000256" key="1">
    <source>
        <dbReference type="SAM" id="MobiDB-lite"/>
    </source>
</evidence>
<feature type="region of interest" description="Disordered" evidence="1">
    <location>
        <begin position="31"/>
        <end position="61"/>
    </location>
</feature>
<gene>
    <name evidence="2" type="ORF">AMTR_s00051p00204010</name>
</gene>
<reference evidence="3" key="1">
    <citation type="journal article" date="2013" name="Science">
        <title>The Amborella genome and the evolution of flowering plants.</title>
        <authorList>
            <consortium name="Amborella Genome Project"/>
        </authorList>
    </citation>
    <scope>NUCLEOTIDE SEQUENCE [LARGE SCALE GENOMIC DNA]</scope>
</reference>
<dbReference type="Gramene" id="ERN16683">
    <property type="protein sequence ID" value="ERN16683"/>
    <property type="gene ID" value="AMTR_s00051p00204010"/>
</dbReference>